<dbReference type="Gene3D" id="1.20.80.10">
    <property type="match status" value="1"/>
</dbReference>
<dbReference type="Gene3D" id="2.30.29.30">
    <property type="entry name" value="Pleckstrin-homology domain (PH domain)/Phosphotyrosine-binding domain (PTB)"/>
    <property type="match status" value="1"/>
</dbReference>
<feature type="compositionally biased region" description="Polar residues" evidence="1">
    <location>
        <begin position="1610"/>
        <end position="1622"/>
    </location>
</feature>
<keyword evidence="6" id="KW-1185">Reference proteome</keyword>
<dbReference type="SMART" id="SM00456">
    <property type="entry name" value="WW"/>
    <property type="match status" value="1"/>
</dbReference>
<dbReference type="Gene3D" id="1.20.1420.10">
    <property type="entry name" value="Talin, central domain"/>
    <property type="match status" value="1"/>
</dbReference>
<feature type="region of interest" description="Disordered" evidence="1">
    <location>
        <begin position="1267"/>
        <end position="1338"/>
    </location>
</feature>
<dbReference type="InterPro" id="IPR035963">
    <property type="entry name" value="FERM_2"/>
</dbReference>
<dbReference type="InterPro" id="IPR036034">
    <property type="entry name" value="PDZ_sf"/>
</dbReference>
<feature type="compositionally biased region" description="Low complexity" evidence="1">
    <location>
        <begin position="1390"/>
        <end position="1411"/>
    </location>
</feature>
<feature type="domain" description="PDZ" evidence="4">
    <location>
        <begin position="98"/>
        <end position="139"/>
    </location>
</feature>
<feature type="compositionally biased region" description="Low complexity" evidence="1">
    <location>
        <begin position="1553"/>
        <end position="1568"/>
    </location>
</feature>
<dbReference type="InterPro" id="IPR001202">
    <property type="entry name" value="WW_dom"/>
</dbReference>
<dbReference type="SUPFAM" id="SSF47031">
    <property type="entry name" value="Second domain of FERM"/>
    <property type="match status" value="1"/>
</dbReference>
<dbReference type="Gene3D" id="2.20.70.10">
    <property type="match status" value="1"/>
</dbReference>
<dbReference type="InterPro" id="IPR029071">
    <property type="entry name" value="Ubiquitin-like_domsf"/>
</dbReference>
<feature type="compositionally biased region" description="Polar residues" evidence="1">
    <location>
        <begin position="662"/>
        <end position="671"/>
    </location>
</feature>
<feature type="region of interest" description="Disordered" evidence="1">
    <location>
        <begin position="52"/>
        <end position="82"/>
    </location>
</feature>
<dbReference type="CDD" id="cd17088">
    <property type="entry name" value="FERM_F1_FRMPD1_like"/>
    <property type="match status" value="1"/>
</dbReference>
<dbReference type="Pfam" id="PF00373">
    <property type="entry name" value="FERM_M"/>
    <property type="match status" value="1"/>
</dbReference>
<organism evidence="5 6">
    <name type="scientific">Mya arenaria</name>
    <name type="common">Soft-shell clam</name>
    <dbReference type="NCBI Taxonomy" id="6604"/>
    <lineage>
        <taxon>Eukaryota</taxon>
        <taxon>Metazoa</taxon>
        <taxon>Spiralia</taxon>
        <taxon>Lophotrochozoa</taxon>
        <taxon>Mollusca</taxon>
        <taxon>Bivalvia</taxon>
        <taxon>Autobranchia</taxon>
        <taxon>Heteroconchia</taxon>
        <taxon>Euheterodonta</taxon>
        <taxon>Imparidentia</taxon>
        <taxon>Neoheterodontei</taxon>
        <taxon>Myida</taxon>
        <taxon>Myoidea</taxon>
        <taxon>Myidae</taxon>
        <taxon>Mya</taxon>
    </lineage>
</organism>
<evidence type="ECO:0000256" key="1">
    <source>
        <dbReference type="SAM" id="MobiDB-lite"/>
    </source>
</evidence>
<dbReference type="InterPro" id="IPR019748">
    <property type="entry name" value="FERM_central"/>
</dbReference>
<feature type="region of interest" description="Disordered" evidence="1">
    <location>
        <begin position="1512"/>
        <end position="1568"/>
    </location>
</feature>
<dbReference type="Pfam" id="PF00595">
    <property type="entry name" value="PDZ"/>
    <property type="match status" value="1"/>
</dbReference>
<feature type="region of interest" description="Disordered" evidence="1">
    <location>
        <begin position="1144"/>
        <end position="1192"/>
    </location>
</feature>
<feature type="compositionally biased region" description="Basic and acidic residues" evidence="1">
    <location>
        <begin position="1368"/>
        <end position="1389"/>
    </location>
</feature>
<feature type="domain" description="WW" evidence="2">
    <location>
        <begin position="27"/>
        <end position="60"/>
    </location>
</feature>
<feature type="domain" description="FERM" evidence="3">
    <location>
        <begin position="207"/>
        <end position="531"/>
    </location>
</feature>
<dbReference type="PANTHER" id="PTHR46221">
    <property type="entry name" value="FERM AND PDZ DOMAIN-CONTAINING PROTEIN FAMILY MEMBER"/>
    <property type="match status" value="1"/>
</dbReference>
<gene>
    <name evidence="5" type="ORF">MAR_022511</name>
</gene>
<feature type="compositionally biased region" description="Basic and acidic residues" evidence="1">
    <location>
        <begin position="672"/>
        <end position="685"/>
    </location>
</feature>
<feature type="compositionally biased region" description="Basic and acidic residues" evidence="1">
    <location>
        <begin position="1320"/>
        <end position="1334"/>
    </location>
</feature>
<dbReference type="SUPFAM" id="SSF50156">
    <property type="entry name" value="PDZ domain-like"/>
    <property type="match status" value="1"/>
</dbReference>
<feature type="compositionally biased region" description="Polar residues" evidence="1">
    <location>
        <begin position="1282"/>
        <end position="1299"/>
    </location>
</feature>
<feature type="compositionally biased region" description="Polar residues" evidence="1">
    <location>
        <begin position="1178"/>
        <end position="1191"/>
    </location>
</feature>
<proteinExistence type="predicted"/>
<dbReference type="PROSITE" id="PS50057">
    <property type="entry name" value="FERM_3"/>
    <property type="match status" value="1"/>
</dbReference>
<feature type="non-terminal residue" evidence="5">
    <location>
        <position position="1"/>
    </location>
</feature>
<feature type="region of interest" description="Disordered" evidence="1">
    <location>
        <begin position="963"/>
        <end position="1003"/>
    </location>
</feature>
<dbReference type="SMART" id="SM00228">
    <property type="entry name" value="PDZ"/>
    <property type="match status" value="1"/>
</dbReference>
<dbReference type="Proteomes" id="UP001164746">
    <property type="component" value="Chromosome 3"/>
</dbReference>
<evidence type="ECO:0000313" key="6">
    <source>
        <dbReference type="Proteomes" id="UP001164746"/>
    </source>
</evidence>
<dbReference type="SUPFAM" id="SSF51045">
    <property type="entry name" value="WW domain"/>
    <property type="match status" value="1"/>
</dbReference>
<dbReference type="PROSITE" id="PS50106">
    <property type="entry name" value="PDZ"/>
    <property type="match status" value="1"/>
</dbReference>
<feature type="compositionally biased region" description="Polar residues" evidence="1">
    <location>
        <begin position="963"/>
        <end position="998"/>
    </location>
</feature>
<evidence type="ECO:0000259" key="4">
    <source>
        <dbReference type="PROSITE" id="PS50106"/>
    </source>
</evidence>
<feature type="compositionally biased region" description="Basic and acidic residues" evidence="1">
    <location>
        <begin position="1412"/>
        <end position="1445"/>
    </location>
</feature>
<feature type="compositionally biased region" description="Polar residues" evidence="1">
    <location>
        <begin position="621"/>
        <end position="653"/>
    </location>
</feature>
<feature type="compositionally biased region" description="Low complexity" evidence="1">
    <location>
        <begin position="821"/>
        <end position="830"/>
    </location>
</feature>
<feature type="region of interest" description="Disordered" evidence="1">
    <location>
        <begin position="1364"/>
        <end position="1445"/>
    </location>
</feature>
<dbReference type="SUPFAM" id="SSF54236">
    <property type="entry name" value="Ubiquitin-like"/>
    <property type="match status" value="1"/>
</dbReference>
<feature type="region of interest" description="Disordered" evidence="1">
    <location>
        <begin position="618"/>
        <end position="864"/>
    </location>
</feature>
<name>A0ABY7DMM5_MYAAR</name>
<dbReference type="SUPFAM" id="SSF50729">
    <property type="entry name" value="PH domain-like"/>
    <property type="match status" value="1"/>
</dbReference>
<feature type="compositionally biased region" description="Low complexity" evidence="1">
    <location>
        <begin position="1580"/>
        <end position="1590"/>
    </location>
</feature>
<dbReference type="InterPro" id="IPR000299">
    <property type="entry name" value="FERM_domain"/>
</dbReference>
<dbReference type="Gene3D" id="2.30.42.10">
    <property type="match status" value="1"/>
</dbReference>
<dbReference type="InterPro" id="IPR014352">
    <property type="entry name" value="FERM/acyl-CoA-bd_prot_sf"/>
</dbReference>
<dbReference type="InterPro" id="IPR001478">
    <property type="entry name" value="PDZ"/>
</dbReference>
<evidence type="ECO:0000259" key="2">
    <source>
        <dbReference type="PROSITE" id="PS50020"/>
    </source>
</evidence>
<feature type="compositionally biased region" description="Basic residues" evidence="1">
    <location>
        <begin position="749"/>
        <end position="764"/>
    </location>
</feature>
<feature type="region of interest" description="Disordered" evidence="1">
    <location>
        <begin position="883"/>
        <end position="905"/>
    </location>
</feature>
<protein>
    <submittedName>
        <fullName evidence="5">FRPD4-like protein</fullName>
    </submittedName>
</protein>
<dbReference type="InterPro" id="IPR036020">
    <property type="entry name" value="WW_dom_sf"/>
</dbReference>
<feature type="region of interest" description="Disordered" evidence="1">
    <location>
        <begin position="1580"/>
        <end position="1638"/>
    </location>
</feature>
<dbReference type="SMART" id="SM00295">
    <property type="entry name" value="B41"/>
    <property type="match status" value="1"/>
</dbReference>
<dbReference type="InterPro" id="IPR011993">
    <property type="entry name" value="PH-like_dom_sf"/>
</dbReference>
<dbReference type="CDD" id="cd14473">
    <property type="entry name" value="FERM_B-lobe"/>
    <property type="match status" value="1"/>
</dbReference>
<feature type="compositionally biased region" description="Low complexity" evidence="1">
    <location>
        <begin position="888"/>
        <end position="905"/>
    </location>
</feature>
<feature type="region of interest" description="Disordered" evidence="1">
    <location>
        <begin position="1033"/>
        <end position="1052"/>
    </location>
</feature>
<accession>A0ABY7DMM5</accession>
<dbReference type="CDD" id="cd00201">
    <property type="entry name" value="WW"/>
    <property type="match status" value="1"/>
</dbReference>
<evidence type="ECO:0000313" key="5">
    <source>
        <dbReference type="EMBL" id="WAQ98138.1"/>
    </source>
</evidence>
<dbReference type="PROSITE" id="PS50020">
    <property type="entry name" value="WW_DOMAIN_2"/>
    <property type="match status" value="1"/>
</dbReference>
<reference evidence="5" key="1">
    <citation type="submission" date="2022-11" db="EMBL/GenBank/DDBJ databases">
        <title>Centuries of genome instability and evolution in soft-shell clam transmissible cancer (bioRxiv).</title>
        <authorList>
            <person name="Hart S.F.M."/>
            <person name="Yonemitsu M.A."/>
            <person name="Giersch R.M."/>
            <person name="Beal B.F."/>
            <person name="Arriagada G."/>
            <person name="Davis B.W."/>
            <person name="Ostrander E.A."/>
            <person name="Goff S.P."/>
            <person name="Metzger M.J."/>
        </authorList>
    </citation>
    <scope>NUCLEOTIDE SEQUENCE</scope>
    <source>
        <strain evidence="5">MELC-2E11</strain>
        <tissue evidence="5">Siphon/mantle</tissue>
    </source>
</reference>
<sequence length="1922" mass="212050">KYVPIFSHKNQASSWLPPRENWDPGTLALPYGWEAAVDKNKRQYFINHIENFTTRDDPRDDPDYEEPPKPREVELNRDPQKGFGFVAGSEKPVVVRFVTEGDQIIKINGQDVKKAPREFVIDLVRSCKQTISLTVCQPYSDNSGWLCMLRDIMADLPDVTMEESSRKSALLTAAKKDRLKKNPSRVRFAEEVIVNGASVPSNSPEDNNMYVPFMPNVLKVFMENGQTKSFKYDTKTTVKEKLNIKDIHHFSLVLHNMKSHMPARMTLLQEHETVAEIASRPGARHFRCMFRVVFVPKDSYDLLKQDPIAFEYFYMQERLSSELKQDMLLRLAALHIQQHAMSNNITKINIKTVEKEFGLEKFVPGSIREAFKVKDLRKMLAQCLKMNANLTAPGQKQLTALQAKLHYMKIISEMKTFGSRVFMVTLLDKKTEAMVLVGPKSGISLVTNLSMLADFSEVHSIKVTKEKDNMHRVEIAIKGDDPGLSYLVKKIASPQTRDAKIKTLNLGLLKEDATNFVSMVNGYFRIFVDPNGNLIQRNASRQSEDPDVPSYDSKHTVVAAPWSYPEDIVSMVIEEGVEEGESQHVVDLSRGSPAYEGNAQFIMQLKKDLGIKAENGEASVDVTSSSTGSIQLTTESGETSQSPAVTVTVSTPGNLVKPIPSSDDSFNTSAEAHTKENSAKLDIKVSKPKVPQKTVIKVESPRSSSEVKEDSGIQSNGDRAETDSVSSMSNSSMSQTSGGSDQDMSPSAPKRKYQSPVLKSRKRHLGSEEVEYVNSSRGGQREGSGRLGDISGTSRHEFHGQVEYMNISRKRQQDGVGNGGNSSDTDSGVGDSERHGYGLLNSGMGRGRGQMEGEGLADSWGHKRDTGSNLHSQLHIDLSALIDPYSYPPRGQDSSSSSTSLDPDNASFVGPFDPEELPVEIQDAVYDPRMFASSEVYFDPDIIDLTLLPPFPPTEEEMREQTTLASTRPQQMITKTTRPKSQTHPALMKQTTVQSSPSDMGHMRPAVQKSASVGYCPDFLDHDIDAIIEHLTLQPPPSSNGQDQELNGEDALGNSWNGSLQANGGDGFEFENKQLSKTIDLGSLGMDEEYSSLVIPPPPDESFSLQDIDIVPAPVDCVQEKRKMFQKRDSEVYLKNFGKKGIKGPALKSSEEGSDLDKDDVVPKQDSKTDAGKDKNENVNGDVQNDTSPASVSEKLNALLNSLSSYSQEEEESMGHFRRTSSLRLGRCVSLDFLNEPRKPEVKEKNSDLVVGSVRVKTKVRPKLSIERPFQSGSGHVALPLKTNSLDRMTNGEASGSEKQANHAKPASSIQRAQSVDVLPTEKEDKSLSDRSDSDASVSESFASLKAKLQSYRDSLLNRSLRRKKKLAEHSTSEDNEGDRTSLDGDIMQRRSSLTRSNSFSSLIRRSLGRSSGKEVKARSSSATREESQEMTNEEGKAAVKDKKYFNTLTTPRQNFRPNTGTNQSQDDFYVAIDDQLTKLGYKPPLPPATTPLVALETGESRRQKTGPLKALSSVFDQPNGDPNALLVPAASKREKSPKRMAPRAPSVELKTSSASAISSSQSAGSKGFASSVMSSVTSSVTSHGSKSVTLSKPLSIPTAPPRKKHANLPVNSERSKSPLNEQKSKDDSSIEMSSATKVNVKTSPFSTIGKMWRPMSMTTSASDDKEEEHYQTYNNFDVLRDMHSEKLPLTASPKDQVEDIKINGHGQMVIADSGSSKSTKRSKVLTGKGSVSEKSFAFLKEKVSSSQTNTVKQVLETVYTSEDFVQATGDVDRLLNELKNTMESLKSSRIDKQPAQFNMCKEELQTQVRQFVTDAKLLVSNATQTKERLAGNMDASIHSLAKIFLHGQATMFMMEAVHQAQHLGSEVIRVANAYKSTLNAAHAAVGKPLSDPHMKYLMRQATNLASLLSTLLKSLKTLEQK</sequence>
<feature type="compositionally biased region" description="Basic and acidic residues" evidence="1">
    <location>
        <begin position="1149"/>
        <end position="1177"/>
    </location>
</feature>
<dbReference type="InterPro" id="IPR019749">
    <property type="entry name" value="Band_41_domain"/>
</dbReference>
<feature type="compositionally biased region" description="Basic and acidic residues" evidence="1">
    <location>
        <begin position="66"/>
        <end position="80"/>
    </location>
</feature>
<dbReference type="PANTHER" id="PTHR46221:SF3">
    <property type="entry name" value="FERM AND PDZ DOMAIN-CONTAINING PROTEIN 4"/>
    <property type="match status" value="1"/>
</dbReference>
<evidence type="ECO:0000259" key="3">
    <source>
        <dbReference type="PROSITE" id="PS50057"/>
    </source>
</evidence>
<feature type="compositionally biased region" description="Low complexity" evidence="1">
    <location>
        <begin position="723"/>
        <end position="742"/>
    </location>
</feature>
<dbReference type="EMBL" id="CP111014">
    <property type="protein sequence ID" value="WAQ98138.1"/>
    <property type="molecule type" value="Genomic_DNA"/>
</dbReference>